<feature type="binding site" evidence="2">
    <location>
        <position position="27"/>
    </location>
    <ligand>
        <name>Mg(2+)</name>
        <dbReference type="ChEBI" id="CHEBI:18420"/>
    </ligand>
</feature>
<comment type="catalytic activity">
    <reaction evidence="2">
        <text>(7R,8S)-7,8-diammoniononanoate + CO2 + ATP = (4R,5S)-dethiobiotin + ADP + phosphate + 3 H(+)</text>
        <dbReference type="Rhea" id="RHEA:15805"/>
        <dbReference type="ChEBI" id="CHEBI:15378"/>
        <dbReference type="ChEBI" id="CHEBI:16526"/>
        <dbReference type="ChEBI" id="CHEBI:30616"/>
        <dbReference type="ChEBI" id="CHEBI:43474"/>
        <dbReference type="ChEBI" id="CHEBI:149469"/>
        <dbReference type="ChEBI" id="CHEBI:149473"/>
        <dbReference type="ChEBI" id="CHEBI:456216"/>
        <dbReference type="EC" id="6.3.3.3"/>
    </reaction>
</comment>
<keyword evidence="2" id="KW-0963">Cytoplasm</keyword>
<comment type="caution">
    <text evidence="2">Lacks conserved residue(s) required for the propagation of feature annotation.</text>
</comment>
<keyword evidence="2" id="KW-0460">Magnesium</keyword>
<dbReference type="Proteomes" id="UP000252289">
    <property type="component" value="Unassembled WGS sequence"/>
</dbReference>
<dbReference type="InterPro" id="IPR027417">
    <property type="entry name" value="P-loop_NTPase"/>
</dbReference>
<evidence type="ECO:0000313" key="4">
    <source>
        <dbReference type="Proteomes" id="UP000252289"/>
    </source>
</evidence>
<dbReference type="GO" id="GO:0005829">
    <property type="term" value="C:cytosol"/>
    <property type="evidence" value="ECO:0007669"/>
    <property type="project" value="TreeGrafter"/>
</dbReference>
<gene>
    <name evidence="2 3" type="primary">bioD</name>
    <name evidence="3" type="ORF">DBW64_06425</name>
</gene>
<feature type="binding site" evidence="2">
    <location>
        <begin position="186"/>
        <end position="187"/>
    </location>
    <ligand>
        <name>ATP</name>
        <dbReference type="ChEBI" id="CHEBI:30616"/>
    </ligand>
</feature>
<dbReference type="EMBL" id="QOQK01000044">
    <property type="protein sequence ID" value="RCL82690.1"/>
    <property type="molecule type" value="Genomic_DNA"/>
</dbReference>
<feature type="binding site" evidence="2">
    <location>
        <begin position="126"/>
        <end position="129"/>
    </location>
    <ligand>
        <name>ATP</name>
        <dbReference type="ChEBI" id="CHEBI:30616"/>
    </ligand>
</feature>
<dbReference type="EC" id="6.3.3.3" evidence="2"/>
<evidence type="ECO:0000256" key="1">
    <source>
        <dbReference type="ARBA" id="ARBA00022756"/>
    </source>
</evidence>
<keyword evidence="2" id="KW-0067">ATP-binding</keyword>
<dbReference type="SUPFAM" id="SSF52540">
    <property type="entry name" value="P-loop containing nucleoside triphosphate hydrolases"/>
    <property type="match status" value="1"/>
</dbReference>
<dbReference type="NCBIfam" id="TIGR00347">
    <property type="entry name" value="bioD"/>
    <property type="match status" value="1"/>
</dbReference>
<comment type="subcellular location">
    <subcellularLocation>
        <location evidence="2">Cytoplasm</location>
    </subcellularLocation>
</comment>
<dbReference type="UniPathway" id="UPA00078">
    <property type="reaction ID" value="UER00161"/>
</dbReference>
<dbReference type="GO" id="GO:0009102">
    <property type="term" value="P:biotin biosynthetic process"/>
    <property type="evidence" value="ECO:0007669"/>
    <property type="project" value="UniProtKB-UniRule"/>
</dbReference>
<dbReference type="GO" id="GO:0005524">
    <property type="term" value="F:ATP binding"/>
    <property type="evidence" value="ECO:0007669"/>
    <property type="project" value="UniProtKB-UniRule"/>
</dbReference>
<comment type="subunit">
    <text evidence="2">Homodimer.</text>
</comment>
<evidence type="ECO:0000313" key="3">
    <source>
        <dbReference type="EMBL" id="RCL82690.1"/>
    </source>
</evidence>
<keyword evidence="2" id="KW-0479">Metal-binding</keyword>
<feature type="binding site" evidence="2">
    <location>
        <position position="63"/>
    </location>
    <ligand>
        <name>ATP</name>
        <dbReference type="ChEBI" id="CHEBI:30616"/>
    </ligand>
</feature>
<feature type="active site" evidence="2">
    <location>
        <position position="48"/>
    </location>
</feature>
<comment type="pathway">
    <text evidence="2">Cofactor biosynthesis; biotin biosynthesis; biotin from 7,8-diaminononanoate: step 1/2.</text>
</comment>
<dbReference type="HAMAP" id="MF_00336">
    <property type="entry name" value="BioD"/>
    <property type="match status" value="1"/>
</dbReference>
<feature type="binding site" evidence="2">
    <location>
        <position position="126"/>
    </location>
    <ligand>
        <name>Mg(2+)</name>
        <dbReference type="ChEBI" id="CHEBI:18420"/>
    </ligand>
</feature>
<comment type="caution">
    <text evidence="3">The sequence shown here is derived from an EMBL/GenBank/DDBJ whole genome shotgun (WGS) entry which is preliminary data.</text>
</comment>
<reference evidence="3 4" key="1">
    <citation type="journal article" date="2018" name="Microbiome">
        <title>Fine metagenomic profile of the Mediterranean stratified and mixed water columns revealed by assembly and recruitment.</title>
        <authorList>
            <person name="Haro-Moreno J.M."/>
            <person name="Lopez-Perez M."/>
            <person name="De La Torre J.R."/>
            <person name="Picazo A."/>
            <person name="Camacho A."/>
            <person name="Rodriguez-Valera F."/>
        </authorList>
    </citation>
    <scope>NUCLEOTIDE SEQUENCE [LARGE SCALE GENOMIC DNA]</scope>
    <source>
        <strain evidence="3">MED-G50</strain>
    </source>
</reference>
<dbReference type="PANTHER" id="PTHR43210">
    <property type="entry name" value="DETHIOBIOTIN SYNTHETASE"/>
    <property type="match status" value="1"/>
</dbReference>
<keyword evidence="2" id="KW-0547">Nucleotide-binding</keyword>
<dbReference type="Gene3D" id="3.40.50.300">
    <property type="entry name" value="P-loop containing nucleotide triphosphate hydrolases"/>
    <property type="match status" value="1"/>
</dbReference>
<dbReference type="PIRSF" id="PIRSF006755">
    <property type="entry name" value="DTB_synth"/>
    <property type="match status" value="1"/>
</dbReference>
<dbReference type="AlphaFoldDB" id="A0A368EEY9"/>
<dbReference type="CDD" id="cd03109">
    <property type="entry name" value="DTBS"/>
    <property type="match status" value="1"/>
</dbReference>
<dbReference type="PANTHER" id="PTHR43210:SF5">
    <property type="entry name" value="DETHIOBIOTIN SYNTHETASE"/>
    <property type="match status" value="1"/>
</dbReference>
<sequence>MRSQKRIWGQLMGLTFITATGTDIGKTYITCLLIKTAAKMGISVRGVKPVISGFDENKINESDTGNILDAMGLSLTMNNVRDISPWRFSAALSPDMAATRESATIPLQPLIEFCNKQASDTPTLVEGVGGVMVPLNEKDTTLDWQAALNAKCMLITGSYLGTLSHTMTALKALEQRGIKPSAIIINSSETAPVLEQETAETLGRFVPDIPIYIVARNAETLPEELVLTL</sequence>
<name>A0A368EEY9_9PROT</name>
<comment type="similarity">
    <text evidence="2">Belongs to the dethiobiotin synthetase family.</text>
</comment>
<evidence type="ECO:0000256" key="2">
    <source>
        <dbReference type="HAMAP-Rule" id="MF_00336"/>
    </source>
</evidence>
<dbReference type="Pfam" id="PF13500">
    <property type="entry name" value="AAA_26"/>
    <property type="match status" value="1"/>
</dbReference>
<proteinExistence type="inferred from homology"/>
<organism evidence="3 4">
    <name type="scientific">PS1 clade bacterium</name>
    <dbReference type="NCBI Taxonomy" id="2175152"/>
    <lineage>
        <taxon>Bacteria</taxon>
        <taxon>Pseudomonadati</taxon>
        <taxon>Pseudomonadota</taxon>
        <taxon>Alphaproteobacteria</taxon>
        <taxon>PS1 clade</taxon>
    </lineage>
</organism>
<keyword evidence="2 3" id="KW-0436">Ligase</keyword>
<comment type="cofactor">
    <cofactor evidence="2">
        <name>Mg(2+)</name>
        <dbReference type="ChEBI" id="CHEBI:18420"/>
    </cofactor>
</comment>
<feature type="binding site" evidence="2">
    <location>
        <begin position="23"/>
        <end position="28"/>
    </location>
    <ligand>
        <name>ATP</name>
        <dbReference type="ChEBI" id="CHEBI:30616"/>
    </ligand>
</feature>
<feature type="binding site" evidence="2">
    <location>
        <position position="52"/>
    </location>
    <ligand>
        <name>substrate</name>
    </ligand>
</feature>
<feature type="binding site" evidence="2">
    <location>
        <position position="63"/>
    </location>
    <ligand>
        <name>Mg(2+)</name>
        <dbReference type="ChEBI" id="CHEBI:18420"/>
    </ligand>
</feature>
<keyword evidence="1 2" id="KW-0093">Biotin biosynthesis</keyword>
<dbReference type="GO" id="GO:0004141">
    <property type="term" value="F:dethiobiotin synthase activity"/>
    <property type="evidence" value="ECO:0007669"/>
    <property type="project" value="UniProtKB-UniRule"/>
</dbReference>
<dbReference type="GO" id="GO:0000287">
    <property type="term" value="F:magnesium ion binding"/>
    <property type="evidence" value="ECO:0007669"/>
    <property type="project" value="UniProtKB-UniRule"/>
</dbReference>
<protein>
    <recommendedName>
        <fullName evidence="2">ATP-dependent dethiobiotin synthetase BioD</fullName>
        <ecNumber evidence="2">6.3.3.3</ecNumber>
    </recommendedName>
    <alternativeName>
        <fullName evidence="2">DTB synthetase</fullName>
        <shortName evidence="2">DTBS</shortName>
    </alternativeName>
    <alternativeName>
        <fullName evidence="2">Dethiobiotin synthase</fullName>
    </alternativeName>
</protein>
<dbReference type="InterPro" id="IPR004472">
    <property type="entry name" value="DTB_synth_BioD"/>
</dbReference>
<accession>A0A368EEY9</accession>
<comment type="function">
    <text evidence="2">Catalyzes a mechanistically unusual reaction, the ATP-dependent insertion of CO2 between the N7 and N8 nitrogen atoms of 7,8-diaminopelargonic acid (DAPA, also called 7,8-diammoniononanoate) to form a ureido ring.</text>
</comment>